<feature type="coiled-coil region" evidence="1">
    <location>
        <begin position="695"/>
        <end position="729"/>
    </location>
</feature>
<dbReference type="InterPro" id="IPR003107">
    <property type="entry name" value="HAT"/>
</dbReference>
<feature type="region of interest" description="Disordered" evidence="2">
    <location>
        <begin position="480"/>
        <end position="518"/>
    </location>
</feature>
<feature type="region of interest" description="Disordered" evidence="2">
    <location>
        <begin position="999"/>
        <end position="1018"/>
    </location>
</feature>
<feature type="compositionally biased region" description="Basic and acidic residues" evidence="2">
    <location>
        <begin position="454"/>
        <end position="465"/>
    </location>
</feature>
<feature type="region of interest" description="Disordered" evidence="2">
    <location>
        <begin position="392"/>
        <end position="468"/>
    </location>
</feature>
<evidence type="ECO:0000256" key="2">
    <source>
        <dbReference type="SAM" id="MobiDB-lite"/>
    </source>
</evidence>
<feature type="compositionally biased region" description="Basic and acidic residues" evidence="2">
    <location>
        <begin position="887"/>
        <end position="897"/>
    </location>
</feature>
<dbReference type="Gene3D" id="1.25.40.10">
    <property type="entry name" value="Tetratricopeptide repeat domain"/>
    <property type="match status" value="3"/>
</dbReference>
<feature type="region of interest" description="Disordered" evidence="2">
    <location>
        <begin position="1"/>
        <end position="63"/>
    </location>
</feature>
<feature type="compositionally biased region" description="Low complexity" evidence="2">
    <location>
        <begin position="488"/>
        <end position="498"/>
    </location>
</feature>
<feature type="compositionally biased region" description="Basic and acidic residues" evidence="2">
    <location>
        <begin position="233"/>
        <end position="276"/>
    </location>
</feature>
<dbReference type="PANTHER" id="PTHR21563:SF3">
    <property type="entry name" value="ZINC FINGER C3H1 DOMAIN-CONTAINING PROTEIN"/>
    <property type="match status" value="1"/>
</dbReference>
<feature type="compositionally biased region" description="Polar residues" evidence="2">
    <location>
        <begin position="217"/>
        <end position="226"/>
    </location>
</feature>
<feature type="compositionally biased region" description="Basic and acidic residues" evidence="2">
    <location>
        <begin position="540"/>
        <end position="550"/>
    </location>
</feature>
<dbReference type="SUPFAM" id="SSF48452">
    <property type="entry name" value="TPR-like"/>
    <property type="match status" value="2"/>
</dbReference>
<evidence type="ECO:0008006" key="5">
    <source>
        <dbReference type="Google" id="ProtNLM"/>
    </source>
</evidence>
<dbReference type="GO" id="GO:0000178">
    <property type="term" value="C:exosome (RNase complex)"/>
    <property type="evidence" value="ECO:0007669"/>
    <property type="project" value="TreeGrafter"/>
</dbReference>
<feature type="compositionally biased region" description="Pro residues" evidence="2">
    <location>
        <begin position="406"/>
        <end position="436"/>
    </location>
</feature>
<feature type="region of interest" description="Disordered" evidence="2">
    <location>
        <begin position="851"/>
        <end position="942"/>
    </location>
</feature>
<feature type="compositionally biased region" description="Basic and acidic residues" evidence="2">
    <location>
        <begin position="165"/>
        <end position="174"/>
    </location>
</feature>
<proteinExistence type="predicted"/>
<organism evidence="3 4">
    <name type="scientific">Pinctada imbricata</name>
    <name type="common">Atlantic pearl-oyster</name>
    <name type="synonym">Pinctada martensii</name>
    <dbReference type="NCBI Taxonomy" id="66713"/>
    <lineage>
        <taxon>Eukaryota</taxon>
        <taxon>Metazoa</taxon>
        <taxon>Spiralia</taxon>
        <taxon>Lophotrochozoa</taxon>
        <taxon>Mollusca</taxon>
        <taxon>Bivalvia</taxon>
        <taxon>Autobranchia</taxon>
        <taxon>Pteriomorphia</taxon>
        <taxon>Pterioida</taxon>
        <taxon>Pterioidea</taxon>
        <taxon>Pteriidae</taxon>
        <taxon>Pinctada</taxon>
    </lineage>
</organism>
<feature type="compositionally biased region" description="Low complexity" evidence="2">
    <location>
        <begin position="551"/>
        <end position="572"/>
    </location>
</feature>
<dbReference type="InterPro" id="IPR039278">
    <property type="entry name" value="Red1"/>
</dbReference>
<evidence type="ECO:0000256" key="1">
    <source>
        <dbReference type="SAM" id="Coils"/>
    </source>
</evidence>
<feature type="compositionally biased region" description="Basic and acidic residues" evidence="2">
    <location>
        <begin position="81"/>
        <end position="121"/>
    </location>
</feature>
<dbReference type="GO" id="GO:0005634">
    <property type="term" value="C:nucleus"/>
    <property type="evidence" value="ECO:0007669"/>
    <property type="project" value="TreeGrafter"/>
</dbReference>
<evidence type="ECO:0000313" key="3">
    <source>
        <dbReference type="EMBL" id="KAK3098463.1"/>
    </source>
</evidence>
<feature type="compositionally biased region" description="Low complexity" evidence="2">
    <location>
        <begin position="922"/>
        <end position="934"/>
    </location>
</feature>
<feature type="region of interest" description="Disordered" evidence="2">
    <location>
        <begin position="629"/>
        <end position="664"/>
    </location>
</feature>
<feature type="region of interest" description="Disordered" evidence="2">
    <location>
        <begin position="78"/>
        <end position="135"/>
    </location>
</feature>
<feature type="region of interest" description="Disordered" evidence="2">
    <location>
        <begin position="540"/>
        <end position="572"/>
    </location>
</feature>
<protein>
    <recommendedName>
        <fullName evidence="5">Zinc finger C3H1 domain-containing protein</fullName>
    </recommendedName>
</protein>
<dbReference type="GO" id="GO:0006396">
    <property type="term" value="P:RNA processing"/>
    <property type="evidence" value="ECO:0007669"/>
    <property type="project" value="InterPro"/>
</dbReference>
<comment type="caution">
    <text evidence="3">The sequence shown here is derived from an EMBL/GenBank/DDBJ whole genome shotgun (WGS) entry which is preliminary data.</text>
</comment>
<feature type="compositionally biased region" description="Basic and acidic residues" evidence="2">
    <location>
        <begin position="1"/>
        <end position="13"/>
    </location>
</feature>
<dbReference type="InterPro" id="IPR011990">
    <property type="entry name" value="TPR-like_helical_dom_sf"/>
</dbReference>
<dbReference type="EMBL" id="VSWD01000007">
    <property type="protein sequence ID" value="KAK3098463.1"/>
    <property type="molecule type" value="Genomic_DNA"/>
</dbReference>
<accession>A0AA88YFU7</accession>
<feature type="compositionally biased region" description="Acidic residues" evidence="2">
    <location>
        <begin position="335"/>
        <end position="345"/>
    </location>
</feature>
<feature type="compositionally biased region" description="Basic and acidic residues" evidence="2">
    <location>
        <begin position="190"/>
        <end position="210"/>
    </location>
</feature>
<keyword evidence="1" id="KW-0175">Coiled coil</keyword>
<feature type="compositionally biased region" description="Basic and acidic residues" evidence="2">
    <location>
        <begin position="283"/>
        <end position="293"/>
    </location>
</feature>
<gene>
    <name evidence="3" type="ORF">FSP39_019720</name>
</gene>
<feature type="region of interest" description="Disordered" evidence="2">
    <location>
        <begin position="148"/>
        <end position="362"/>
    </location>
</feature>
<dbReference type="PANTHER" id="PTHR21563">
    <property type="entry name" value="ZINC FINGER C3H1 DOMAIN-CONTAINING PROTEIN"/>
    <property type="match status" value="1"/>
</dbReference>
<reference evidence="3" key="1">
    <citation type="submission" date="2019-08" db="EMBL/GenBank/DDBJ databases">
        <title>The improved chromosome-level genome for the pearl oyster Pinctada fucata martensii using PacBio sequencing and Hi-C.</title>
        <authorList>
            <person name="Zheng Z."/>
        </authorList>
    </citation>
    <scope>NUCLEOTIDE SEQUENCE</scope>
    <source>
        <strain evidence="3">ZZ-2019</strain>
        <tissue evidence="3">Adductor muscle</tissue>
    </source>
</reference>
<dbReference type="Proteomes" id="UP001186944">
    <property type="component" value="Unassembled WGS sequence"/>
</dbReference>
<dbReference type="SMART" id="SM00386">
    <property type="entry name" value="HAT"/>
    <property type="match status" value="4"/>
</dbReference>
<feature type="compositionally biased region" description="Low complexity" evidence="2">
    <location>
        <begin position="297"/>
        <end position="328"/>
    </location>
</feature>
<evidence type="ECO:0000313" key="4">
    <source>
        <dbReference type="Proteomes" id="UP001186944"/>
    </source>
</evidence>
<sequence length="1760" mass="200747">MPHGHGPDYRQGRASEGNQSSGRPGPMRYNPIRASPQKPKPIYMLGIEHGKKSSSKDDDDEDFKSLLDDYKSIQEKLAALDNDKESATDNVKTEHGDTQSDGIVEQKDTSEVLKKKEEDNVIKAGSEGNDEDDDMDLLELRRLALESTLKKERQAESAEASTSKESNEIRGSDRQRKKSSPGKRASQSSSRERLPDRRASSNDRHSDSHSNRRQRSPPSGTWSRVSPTKLRNRQIERERRRRESERQKESAERRRRQSDDDRKKRQAEEEKRREINRILTINDPKEQVERFLRMLESSSPAKPNSSTKSSKSPSNTQKSSQSVRKQSVPLKDNYEEVEMDLDSENDSPALPLESTSGYSNMELDREVYPGYDPYTVNAMPQLSLWDMSVMDLGPSWLDTGIDPPLLQDPPVPPPPPPLPPESPLPPPPPESPPPLPKEPHPLDSVSDGTSLITHVKEEQVKEETSNKYQGMDILSEKIKTEEDGALNGSGNVSISSSVEDIKRQSSSTTSIFEDIEADEAEEARMRANLLRSIAAKRKQAELKQNIKKETSSGGNSPLSSRSISPMPSSVVPAQTVRGRQLVTNLSALPVHKPVVINLGDDSSDEDEESANQESAFNLLAGLDSFLKEARKSSEVRKSTEKREETVAKSESDTIAKQQQKQNRDMQIVQRKLEIKQVEDQLVKQRASIIKDEGAYKQLLMKAHKSKKMMEEAKENEEKLREQLSAAEKITAATKKQFDVVRKQARKLRDQLGTKKDIFEKMKEKTLTAGKEVFGERYNIAPLSREVSTIGKKKVQNLSVTVVNERAIDNQSSKKLLDSPRKSASDIAQEKIKLQKQAEEVARKLKQLKNSQLKRKIGKENKTPATAAVQPIPRLEKIEIDTNDAEDETVKEKNEEKPSKRRRSLLDINPSTKPDLGENVAESQNQNNSSTNLNSAAKPDKPVKLSFPSKVQVKKLKVLMDDSVNSFLTSSDSVILPLRQCPESPKSAFIPKLKTVSSISDLTQSRSSSPAPYHSNSKDNPSFVYRSPLLHFKSYRFSPYYRTKAKLTLSSKTYANKLNPRKVLCRFDLQGTCHDEKCTGQHQSHYEMSDNEILQDIISYHPALCGIAKETQKQYYPRIIGTYINNLTKQHQGRLSGDQLKLFLVHQVLEKSEHKSPFYLFQHKRKWRPTYEEKTMKEDLKIKGEKSDYAKIEWEKPVSVVQQDSIIEGQDTRYFLSDSTSIEDMESAVMDTPNDVGLWIKLAHRKLHDNQSNSSNTCLDHALNALARGLEQNKDSSELWQTFLHYYAKHPESTDLLEMCQKALDNTQSYQIWWQYLDACKSCKKKLAICDSIVQYLLHDHEMDFAHRSHCLLEMILYKVHLYCWTGRHNSTVKYLQGYELGTDHWPAICDAMDMESKSILWICYINVLKFKWLPQQLYDPASHNGRIVTKCKLLISWDVKTDQQPESVKTYIDLFWKAIDKYEEAADVCRKLLLADPTMTDIWLCVADLYSVCGDATACRQVFEDSLQANQYSAQLYHYAAVFELKEGESDKALELLENSIITYFDVEKTNSKQSDPNMLFCTLLEEDVPLSFTAPEFKPDVTAEVIQADCQYLWMNYCFLLELQGDTTQAVEAYETALSTLDTVDNLTKLWISYIQFVNRQLNDTTNPKLKILKTRKFVSLVNRCVSSIPTKFEVLYTPGSTWFNYNYVNTIIEHYMNCVPEDNRTTEYRRFSEMMPTNVNLLTKACQTYVIEEDYIQARSLCTAATMEQICNMAFWKM</sequence>
<name>A0AA88YFU7_PINIB</name>
<feature type="compositionally biased region" description="Basic and acidic residues" evidence="2">
    <location>
        <begin position="629"/>
        <end position="653"/>
    </location>
</feature>
<keyword evidence="4" id="KW-1185">Reference proteome</keyword>